<evidence type="ECO:0000313" key="1">
    <source>
        <dbReference type="EMBL" id="CAB1128694.1"/>
    </source>
</evidence>
<evidence type="ECO:0000313" key="2">
    <source>
        <dbReference type="Proteomes" id="UP000503399"/>
    </source>
</evidence>
<dbReference type="KEGG" id="hfv:R50_1188"/>
<accession>A0A6F8ZFI5</accession>
<keyword evidence="2" id="KW-1185">Reference proteome</keyword>
<reference evidence="1 2" key="1">
    <citation type="submission" date="2020-02" db="EMBL/GenBank/DDBJ databases">
        <authorList>
            <person name="Hogendoorn C."/>
        </authorList>
    </citation>
    <scope>NUCLEOTIDE SEQUENCE [LARGE SCALE GENOMIC DNA]</scope>
    <source>
        <strain evidence="1">R501</strain>
    </source>
</reference>
<dbReference type="Pfam" id="PF14097">
    <property type="entry name" value="SpoVAE"/>
    <property type="match status" value="1"/>
</dbReference>
<dbReference type="EMBL" id="LR778114">
    <property type="protein sequence ID" value="CAB1128694.1"/>
    <property type="molecule type" value="Genomic_DNA"/>
</dbReference>
<dbReference type="Proteomes" id="UP000503399">
    <property type="component" value="Chromosome"/>
</dbReference>
<dbReference type="InterPro" id="IPR025914">
    <property type="entry name" value="SpoVAE"/>
</dbReference>
<dbReference type="AlphaFoldDB" id="A0A6F8ZFI5"/>
<protein>
    <submittedName>
        <fullName evidence="1">Stage V sporulation protein AE (SpoVAE)</fullName>
    </submittedName>
</protein>
<proteinExistence type="predicted"/>
<gene>
    <name evidence="1" type="ORF">R50_1188</name>
</gene>
<name>A0A6F8ZFI5_9FIRM</name>
<sequence>MAERVPVIVVTDGDRTAAAAVEAAAQELGLEVLGRSAGNPTPLKGRELVDAVLRKAPGPVVVMVDDRGDPDTGPGERALRTLLRSPELDVLGVVAVAADTRPVEGVEADQSVSRAGDLVEGAVDKRGHPRTGLLRGDTVDVLREFPRVPVVGLGDPGKMDGHDAPGAGAPLTRAALEAVLREAGRLPAGRER</sequence>
<organism evidence="1 2">
    <name type="scientific">Candidatus Hydrogenisulfobacillus filiaventi</name>
    <dbReference type="NCBI Taxonomy" id="2707344"/>
    <lineage>
        <taxon>Bacteria</taxon>
        <taxon>Bacillati</taxon>
        <taxon>Bacillota</taxon>
        <taxon>Clostridia</taxon>
        <taxon>Eubacteriales</taxon>
        <taxon>Clostridiales Family XVII. Incertae Sedis</taxon>
        <taxon>Candidatus Hydrogenisulfobacillus</taxon>
    </lineage>
</organism>